<dbReference type="SFLD" id="SFLDS00029">
    <property type="entry name" value="Radical_SAM"/>
    <property type="match status" value="1"/>
</dbReference>
<reference evidence="9" key="2">
    <citation type="submission" date="2020-09" db="EMBL/GenBank/DDBJ databases">
        <authorList>
            <person name="Sun Q."/>
            <person name="Ohkuma M."/>
        </authorList>
    </citation>
    <scope>NUCLEOTIDE SEQUENCE</scope>
    <source>
        <strain evidence="9">JCM 3035</strain>
    </source>
</reference>
<feature type="domain" description="Radical SAM core" evidence="8">
    <location>
        <begin position="209"/>
        <end position="451"/>
    </location>
</feature>
<keyword evidence="4" id="KW-0408">Iron</keyword>
<dbReference type="Gene3D" id="3.40.50.280">
    <property type="entry name" value="Cobalamin-binding domain"/>
    <property type="match status" value="1"/>
</dbReference>
<dbReference type="GO" id="GO:0031419">
    <property type="term" value="F:cobalamin binding"/>
    <property type="evidence" value="ECO:0007669"/>
    <property type="project" value="InterPro"/>
</dbReference>
<feature type="domain" description="B12-binding" evidence="7">
    <location>
        <begin position="17"/>
        <end position="164"/>
    </location>
</feature>
<organism evidence="9 10">
    <name type="scientific">Streptomyces flaveus</name>
    <dbReference type="NCBI Taxonomy" id="66370"/>
    <lineage>
        <taxon>Bacteria</taxon>
        <taxon>Bacillati</taxon>
        <taxon>Actinomycetota</taxon>
        <taxon>Actinomycetes</taxon>
        <taxon>Kitasatosporales</taxon>
        <taxon>Streptomycetaceae</taxon>
        <taxon>Streptomyces</taxon>
        <taxon>Streptomyces aurantiacus group</taxon>
    </lineage>
</organism>
<dbReference type="CDD" id="cd01335">
    <property type="entry name" value="Radical_SAM"/>
    <property type="match status" value="1"/>
</dbReference>
<evidence type="ECO:0000313" key="9">
    <source>
        <dbReference type="EMBL" id="GGL03282.1"/>
    </source>
</evidence>
<evidence type="ECO:0000256" key="2">
    <source>
        <dbReference type="ARBA" id="ARBA00022691"/>
    </source>
</evidence>
<evidence type="ECO:0000259" key="8">
    <source>
        <dbReference type="PROSITE" id="PS51918"/>
    </source>
</evidence>
<dbReference type="PANTHER" id="PTHR43409">
    <property type="entry name" value="ANAEROBIC MAGNESIUM-PROTOPORPHYRIN IX MONOMETHYL ESTER CYCLASE-RELATED"/>
    <property type="match status" value="1"/>
</dbReference>
<evidence type="ECO:0008006" key="11">
    <source>
        <dbReference type="Google" id="ProtNLM"/>
    </source>
</evidence>
<comment type="caution">
    <text evidence="9">The sequence shown here is derived from an EMBL/GenBank/DDBJ whole genome shotgun (WGS) entry which is preliminary data.</text>
</comment>
<comment type="cofactor">
    <cofactor evidence="1">
        <name>[4Fe-4S] cluster</name>
        <dbReference type="ChEBI" id="CHEBI:49883"/>
    </cofactor>
</comment>
<protein>
    <recommendedName>
        <fullName evidence="11">Radical SAM protein</fullName>
    </recommendedName>
</protein>
<dbReference type="SFLD" id="SFLDG01123">
    <property type="entry name" value="methyltransferase_(Class_B)"/>
    <property type="match status" value="1"/>
</dbReference>
<keyword evidence="10" id="KW-1185">Reference proteome</keyword>
<dbReference type="RefSeq" id="WP_189326219.1">
    <property type="nucleotide sequence ID" value="NZ_BMPQ01000029.1"/>
</dbReference>
<keyword evidence="5" id="KW-0411">Iron-sulfur</keyword>
<feature type="compositionally biased region" description="Low complexity" evidence="6">
    <location>
        <begin position="705"/>
        <end position="718"/>
    </location>
</feature>
<dbReference type="Gene3D" id="3.80.30.20">
    <property type="entry name" value="tm_1862 like domain"/>
    <property type="match status" value="1"/>
</dbReference>
<evidence type="ECO:0000256" key="5">
    <source>
        <dbReference type="ARBA" id="ARBA00023014"/>
    </source>
</evidence>
<dbReference type="Pfam" id="PF04055">
    <property type="entry name" value="Radical_SAM"/>
    <property type="match status" value="1"/>
</dbReference>
<dbReference type="SMART" id="SM00729">
    <property type="entry name" value="Elp3"/>
    <property type="match status" value="1"/>
</dbReference>
<evidence type="ECO:0000259" key="7">
    <source>
        <dbReference type="PROSITE" id="PS51332"/>
    </source>
</evidence>
<dbReference type="SUPFAM" id="SSF102114">
    <property type="entry name" value="Radical SAM enzymes"/>
    <property type="match status" value="1"/>
</dbReference>
<dbReference type="PROSITE" id="PS51332">
    <property type="entry name" value="B12_BINDING"/>
    <property type="match status" value="1"/>
</dbReference>
<dbReference type="InterPro" id="IPR051198">
    <property type="entry name" value="BchE-like"/>
</dbReference>
<dbReference type="GO" id="GO:0046872">
    <property type="term" value="F:metal ion binding"/>
    <property type="evidence" value="ECO:0007669"/>
    <property type="project" value="UniProtKB-KW"/>
</dbReference>
<evidence type="ECO:0000256" key="1">
    <source>
        <dbReference type="ARBA" id="ARBA00001966"/>
    </source>
</evidence>
<dbReference type="InterPro" id="IPR023404">
    <property type="entry name" value="rSAM_horseshoe"/>
</dbReference>
<dbReference type="AlphaFoldDB" id="A0A917VQ28"/>
<accession>A0A917VQ28</accession>
<dbReference type="InterPro" id="IPR006158">
    <property type="entry name" value="Cobalamin-bd"/>
</dbReference>
<dbReference type="Proteomes" id="UP000637788">
    <property type="component" value="Unassembled WGS sequence"/>
</dbReference>
<keyword evidence="2" id="KW-0949">S-adenosyl-L-methionine</keyword>
<gene>
    <name evidence="9" type="ORF">GCM10010094_75130</name>
</gene>
<evidence type="ECO:0000256" key="4">
    <source>
        <dbReference type="ARBA" id="ARBA00023004"/>
    </source>
</evidence>
<proteinExistence type="predicted"/>
<dbReference type="PANTHER" id="PTHR43409:SF16">
    <property type="entry name" value="SLR0320 PROTEIN"/>
    <property type="match status" value="1"/>
</dbReference>
<evidence type="ECO:0000256" key="6">
    <source>
        <dbReference type="SAM" id="MobiDB-lite"/>
    </source>
</evidence>
<evidence type="ECO:0000256" key="3">
    <source>
        <dbReference type="ARBA" id="ARBA00022723"/>
    </source>
</evidence>
<keyword evidence="3" id="KW-0479">Metal-binding</keyword>
<evidence type="ECO:0000313" key="10">
    <source>
        <dbReference type="Proteomes" id="UP000637788"/>
    </source>
</evidence>
<name>A0A917VQ28_9ACTN</name>
<dbReference type="GO" id="GO:0005829">
    <property type="term" value="C:cytosol"/>
    <property type="evidence" value="ECO:0007669"/>
    <property type="project" value="TreeGrafter"/>
</dbReference>
<dbReference type="SFLD" id="SFLDG01082">
    <property type="entry name" value="B12-binding_domain_containing"/>
    <property type="match status" value="1"/>
</dbReference>
<dbReference type="PROSITE" id="PS51918">
    <property type="entry name" value="RADICAL_SAM"/>
    <property type="match status" value="1"/>
</dbReference>
<feature type="region of interest" description="Disordered" evidence="6">
    <location>
        <begin position="701"/>
        <end position="724"/>
    </location>
</feature>
<reference evidence="9" key="1">
    <citation type="journal article" date="2014" name="Int. J. Syst. Evol. Microbiol.">
        <title>Complete genome sequence of Corynebacterium casei LMG S-19264T (=DSM 44701T), isolated from a smear-ripened cheese.</title>
        <authorList>
            <consortium name="US DOE Joint Genome Institute (JGI-PGF)"/>
            <person name="Walter F."/>
            <person name="Albersmeier A."/>
            <person name="Kalinowski J."/>
            <person name="Ruckert C."/>
        </authorList>
    </citation>
    <scope>NUCLEOTIDE SEQUENCE</scope>
    <source>
        <strain evidence="9">JCM 3035</strain>
    </source>
</reference>
<dbReference type="InterPro" id="IPR006638">
    <property type="entry name" value="Elp3/MiaA/NifB-like_rSAM"/>
</dbReference>
<dbReference type="GO" id="GO:0051539">
    <property type="term" value="F:4 iron, 4 sulfur cluster binding"/>
    <property type="evidence" value="ECO:0007669"/>
    <property type="project" value="UniProtKB-KW"/>
</dbReference>
<dbReference type="InterPro" id="IPR007197">
    <property type="entry name" value="rSAM"/>
</dbReference>
<dbReference type="InterPro" id="IPR058240">
    <property type="entry name" value="rSAM_sf"/>
</dbReference>
<sequence length="724" mass="80588">MTAPVSLPTPTVASSARPRVTLTVWLADLTYTQQTISAETMPQAIADLATYAATKMDLAHPVRIFKYPEALAAALEADGPPDVIGFSHYIWNSQLSLVFAELIKRHFPRTTVVFGGPHYPLRRPEQNEFWHERLTGKVDFYIDGEGEPAFADLLRTLNDVDRTEIRGHIDGVHCLGDDGILHAPRPRLRIHDLSVVPSPYVAGLMDEFFDGKLVPTVQTNRGCPFKCTFCQEGTSYFQRVAKKHAEQIRDELHYIGRRMKPLVEAGAARNELLITDSNFGMYPDDHDTCRVIAECQQLYGWPRVVNVTTGKNQRDRVLSAVAQVPGAISLSGAVQSLDPDVLRRIARSNIDAGKLMDIALAASDAGAGTYSEVILALPGDSKAKHLGTLRQLVDAGFDRLNMFQLTLLPGSEMCTDSYRREHGLVTKWRVIPRCYGAYSVLGEEVRAAEVDEVCVTVPDMPYEDYRECRVMNLFLASLYNGGVFAVLLALLRAHGVSPMRWLELARSMDHGPTLTAVLKEFEAETDEQLWDDRTALLTHATEHIDQYIEGHLGNNLLYTYRTRIISEALQDTTDLAARACLAALREAGVGMGGGSLIEALVHEGAEYHRLTLSEIFRVDPPEVLRQTAGFNLALFLAAARRREDVRDLRRFRRAVEGVREFVLTLAQQRTLNTYLRQFGATPWGVGRLLTKVRLPDIVRQVRMSPGPGSAPAPAGTEPPQRDQR</sequence>
<dbReference type="InterPro" id="IPR034466">
    <property type="entry name" value="Methyltransferase_Class_B"/>
</dbReference>
<dbReference type="GO" id="GO:0003824">
    <property type="term" value="F:catalytic activity"/>
    <property type="evidence" value="ECO:0007669"/>
    <property type="project" value="InterPro"/>
</dbReference>
<dbReference type="EMBL" id="BMPQ01000029">
    <property type="protein sequence ID" value="GGL03282.1"/>
    <property type="molecule type" value="Genomic_DNA"/>
</dbReference>